<organism evidence="1 2">
    <name type="scientific">Gymnopus androsaceus JB14</name>
    <dbReference type="NCBI Taxonomy" id="1447944"/>
    <lineage>
        <taxon>Eukaryota</taxon>
        <taxon>Fungi</taxon>
        <taxon>Dikarya</taxon>
        <taxon>Basidiomycota</taxon>
        <taxon>Agaricomycotina</taxon>
        <taxon>Agaricomycetes</taxon>
        <taxon>Agaricomycetidae</taxon>
        <taxon>Agaricales</taxon>
        <taxon>Marasmiineae</taxon>
        <taxon>Omphalotaceae</taxon>
        <taxon>Gymnopus</taxon>
    </lineage>
</organism>
<evidence type="ECO:0008006" key="3">
    <source>
        <dbReference type="Google" id="ProtNLM"/>
    </source>
</evidence>
<sequence>MFSVVTARWVSESVRPFRIVQDCCYRWLQKEGRLKCYIPSQETVSQDVKKLYNYTKEKLASELQAQEGEIPIAIDCWTLPNHCAWMSIMTTRT</sequence>
<gene>
    <name evidence="1" type="ORF">BT96DRAFT_823532</name>
</gene>
<proteinExistence type="predicted"/>
<evidence type="ECO:0000313" key="2">
    <source>
        <dbReference type="Proteomes" id="UP000799118"/>
    </source>
</evidence>
<dbReference type="OrthoDB" id="2677917at2759"/>
<dbReference type="AlphaFoldDB" id="A0A6A4HIG1"/>
<accession>A0A6A4HIG1</accession>
<dbReference type="Proteomes" id="UP000799118">
    <property type="component" value="Unassembled WGS sequence"/>
</dbReference>
<reference evidence="1" key="1">
    <citation type="journal article" date="2019" name="Environ. Microbiol.">
        <title>Fungal ecological strategies reflected in gene transcription - a case study of two litter decomposers.</title>
        <authorList>
            <person name="Barbi F."/>
            <person name="Kohler A."/>
            <person name="Barry K."/>
            <person name="Baskaran P."/>
            <person name="Daum C."/>
            <person name="Fauchery L."/>
            <person name="Ihrmark K."/>
            <person name="Kuo A."/>
            <person name="LaButti K."/>
            <person name="Lipzen A."/>
            <person name="Morin E."/>
            <person name="Grigoriev I.V."/>
            <person name="Henrissat B."/>
            <person name="Lindahl B."/>
            <person name="Martin F."/>
        </authorList>
    </citation>
    <scope>NUCLEOTIDE SEQUENCE</scope>
    <source>
        <strain evidence="1">JB14</strain>
    </source>
</reference>
<dbReference type="SUPFAM" id="SSF140996">
    <property type="entry name" value="Hermes dimerisation domain"/>
    <property type="match status" value="1"/>
</dbReference>
<evidence type="ECO:0000313" key="1">
    <source>
        <dbReference type="EMBL" id="KAE9397311.1"/>
    </source>
</evidence>
<dbReference type="EMBL" id="ML769499">
    <property type="protein sequence ID" value="KAE9397311.1"/>
    <property type="molecule type" value="Genomic_DNA"/>
</dbReference>
<name>A0A6A4HIG1_9AGAR</name>
<protein>
    <recommendedName>
        <fullName evidence="3">Transposase</fullName>
    </recommendedName>
</protein>
<keyword evidence="2" id="KW-1185">Reference proteome</keyword>